<proteinExistence type="predicted"/>
<accession>A0A8H6NXD5</accession>
<evidence type="ECO:0000313" key="3">
    <source>
        <dbReference type="Proteomes" id="UP000639643"/>
    </source>
</evidence>
<dbReference type="Proteomes" id="UP000639643">
    <property type="component" value="Unassembled WGS sequence"/>
</dbReference>
<protein>
    <submittedName>
        <fullName evidence="2">Uncharacterized protein</fullName>
    </submittedName>
</protein>
<comment type="caution">
    <text evidence="2">The sequence shown here is derived from an EMBL/GenBank/DDBJ whole genome shotgun (WGS) entry which is preliminary data.</text>
</comment>
<evidence type="ECO:0000313" key="2">
    <source>
        <dbReference type="EMBL" id="KAF6844268.1"/>
    </source>
</evidence>
<dbReference type="EMBL" id="WIGM01000020">
    <property type="protein sequence ID" value="KAF6844268.1"/>
    <property type="molecule type" value="Genomic_DNA"/>
</dbReference>
<dbReference type="AlphaFoldDB" id="A0A8H6NXD5"/>
<gene>
    <name evidence="2" type="ORF">CMUS01_01237</name>
</gene>
<feature type="region of interest" description="Disordered" evidence="1">
    <location>
        <begin position="83"/>
        <end position="108"/>
    </location>
</feature>
<reference evidence="2" key="1">
    <citation type="journal article" date="2020" name="Phytopathology">
        <title>Genome Sequence Resources of Colletotrichum truncatum, C. plurivorum, C. musicola, and C. sojae: Four Species Pathogenic to Soybean (Glycine max).</title>
        <authorList>
            <person name="Rogerio F."/>
            <person name="Boufleur T.R."/>
            <person name="Ciampi-Guillardi M."/>
            <person name="Sukno S.A."/>
            <person name="Thon M.R."/>
            <person name="Massola Junior N.S."/>
            <person name="Baroncelli R."/>
        </authorList>
    </citation>
    <scope>NUCLEOTIDE SEQUENCE</scope>
    <source>
        <strain evidence="2">LFN0074</strain>
    </source>
</reference>
<evidence type="ECO:0000256" key="1">
    <source>
        <dbReference type="SAM" id="MobiDB-lite"/>
    </source>
</evidence>
<name>A0A8H6NXD5_9PEZI</name>
<sequence length="232" mass="25190">MPACFGEKEMGMGSSPSRICSSAQRHLGSAALRMTMPMPSLGNPNPYRGSGSAHDEGFRIPVFLSGNSRLLLRWSTLPEDAREMDAASTDRPGVARAPTEHGERTESPATIARQWSDEMVAPIIMALPRANRADVPRLPHRAQKGLFRRLGVLGRPGIRWSWTGGHSVSGHEASTCVVEAEVAESRESKMRCYQQATSFHRGPPGTAMPASATTALFWTLREHLTFPCGGVP</sequence>
<keyword evidence="3" id="KW-1185">Reference proteome</keyword>
<organism evidence="2 3">
    <name type="scientific">Colletotrichum musicola</name>
    <dbReference type="NCBI Taxonomy" id="2175873"/>
    <lineage>
        <taxon>Eukaryota</taxon>
        <taxon>Fungi</taxon>
        <taxon>Dikarya</taxon>
        <taxon>Ascomycota</taxon>
        <taxon>Pezizomycotina</taxon>
        <taxon>Sordariomycetes</taxon>
        <taxon>Hypocreomycetidae</taxon>
        <taxon>Glomerellales</taxon>
        <taxon>Glomerellaceae</taxon>
        <taxon>Colletotrichum</taxon>
        <taxon>Colletotrichum orchidearum species complex</taxon>
    </lineage>
</organism>